<evidence type="ECO:0000313" key="1">
    <source>
        <dbReference type="EMBL" id="KAG2409330.1"/>
    </source>
</evidence>
<sequence length="184" mass="21076">MTDLSVCLDREYWILSMMDYEHVGLIAVKVVVEGRLGGLWGHPEPDGGLEGDDGVNGDEIMVVDQIHPNCIASKWEKLFLLLRHEGEMMHYRDVGFEISRGGRTWKRWRDSMKWFLAGFASRSMEKKFLVVTTLLAFLDLQVKVARCERRRSREEIHDGALDAVWVFLDSSTACSFPALNFPDP</sequence>
<dbReference type="EMBL" id="JABFOF010000001">
    <property type="protein sequence ID" value="KAG2409330.1"/>
    <property type="molecule type" value="Genomic_DNA"/>
</dbReference>
<evidence type="ECO:0000313" key="2">
    <source>
        <dbReference type="Proteomes" id="UP000743370"/>
    </source>
</evidence>
<organism evidence="1 2">
    <name type="scientific">Phaseolus angularis</name>
    <name type="common">Azuki bean</name>
    <name type="synonym">Vigna angularis</name>
    <dbReference type="NCBI Taxonomy" id="3914"/>
    <lineage>
        <taxon>Eukaryota</taxon>
        <taxon>Viridiplantae</taxon>
        <taxon>Streptophyta</taxon>
        <taxon>Embryophyta</taxon>
        <taxon>Tracheophyta</taxon>
        <taxon>Spermatophyta</taxon>
        <taxon>Magnoliopsida</taxon>
        <taxon>eudicotyledons</taxon>
        <taxon>Gunneridae</taxon>
        <taxon>Pentapetalae</taxon>
        <taxon>rosids</taxon>
        <taxon>fabids</taxon>
        <taxon>Fabales</taxon>
        <taxon>Fabaceae</taxon>
        <taxon>Papilionoideae</taxon>
        <taxon>50 kb inversion clade</taxon>
        <taxon>NPAAA clade</taxon>
        <taxon>indigoferoid/millettioid clade</taxon>
        <taxon>Phaseoleae</taxon>
        <taxon>Vigna</taxon>
    </lineage>
</organism>
<proteinExistence type="predicted"/>
<gene>
    <name evidence="1" type="ORF">HKW66_Vig0041520</name>
</gene>
<name>A0A8T0L8Z3_PHAAN</name>
<dbReference type="Proteomes" id="UP000743370">
    <property type="component" value="Unassembled WGS sequence"/>
</dbReference>
<reference evidence="1 2" key="1">
    <citation type="submission" date="2020-05" db="EMBL/GenBank/DDBJ databases">
        <title>Vigna angularis (adzuki bean) Var. LongXiaoDou No. 4 denovo assembly.</title>
        <authorList>
            <person name="Xiang H."/>
        </authorList>
    </citation>
    <scope>NUCLEOTIDE SEQUENCE [LARGE SCALE GENOMIC DNA]</scope>
    <source>
        <tissue evidence="1">Leaf</tissue>
    </source>
</reference>
<accession>A0A8T0L8Z3</accession>
<protein>
    <submittedName>
        <fullName evidence="1">Uncharacterized protein</fullName>
    </submittedName>
</protein>
<dbReference type="AlphaFoldDB" id="A0A8T0L8Z3"/>
<comment type="caution">
    <text evidence="1">The sequence shown here is derived from an EMBL/GenBank/DDBJ whole genome shotgun (WGS) entry which is preliminary data.</text>
</comment>